<accession>A0AAE3N1K2</accession>
<sequence length="266" mass="30793">MPDTPPPPTTADLPTLATFWIGPRLPDFQKLCLRSWRSMGHPVRFYAYEPVANLPEGIECLDAEAVFPKAALDDPKRNIPTVIKSDIWRLAMLQKGLGIWCDSDLLLLRPIPRPDRLLLGVEQHGLPCVAVMWWPKDHPALTAMLDAFHRDALGPWAHLKPRWSRFVKRLRGEPTDFSDHPWNHWGRHACAYYVKKYKLEPLLLGYKSFYSEEAYSDTPFRDHPFRHLLDDPQVIGLHCFRKQPEWFENAPPGSLIAWARDRYANA</sequence>
<comment type="caution">
    <text evidence="1">The sequence shown here is derived from an EMBL/GenBank/DDBJ whole genome shotgun (WGS) entry which is preliminary data.</text>
</comment>
<evidence type="ECO:0000313" key="1">
    <source>
        <dbReference type="EMBL" id="MCX8999273.1"/>
    </source>
</evidence>
<proteinExistence type="predicted"/>
<reference evidence="1" key="1">
    <citation type="submission" date="2022-07" db="EMBL/GenBank/DDBJ databases">
        <title>Ectorhizobium quercum gen.nov., sp. nov.</title>
        <authorList>
            <person name="Ma T."/>
            <person name="Li Y."/>
        </authorList>
    </citation>
    <scope>NUCLEOTIDE SEQUENCE</scope>
    <source>
        <strain evidence="1">BDR2-2</strain>
    </source>
</reference>
<keyword evidence="2" id="KW-1185">Reference proteome</keyword>
<protein>
    <submittedName>
        <fullName evidence="1">Uncharacterized protein</fullName>
    </submittedName>
</protein>
<evidence type="ECO:0000313" key="2">
    <source>
        <dbReference type="Proteomes" id="UP001208771"/>
    </source>
</evidence>
<dbReference type="AlphaFoldDB" id="A0AAE3N1K2"/>
<dbReference type="SUPFAM" id="SSF53448">
    <property type="entry name" value="Nucleotide-diphospho-sugar transferases"/>
    <property type="match status" value="1"/>
</dbReference>
<dbReference type="RefSeq" id="WP_306412768.1">
    <property type="nucleotide sequence ID" value="NZ_JANFPI010000007.1"/>
</dbReference>
<gene>
    <name evidence="1" type="ORF">NOF55_19390</name>
</gene>
<dbReference type="Gene3D" id="3.90.550.20">
    <property type="match status" value="1"/>
</dbReference>
<name>A0AAE3N1K2_9HYPH</name>
<dbReference type="Proteomes" id="UP001208771">
    <property type="component" value="Unassembled WGS sequence"/>
</dbReference>
<dbReference type="EMBL" id="JANFPI010000007">
    <property type="protein sequence ID" value="MCX8999273.1"/>
    <property type="molecule type" value="Genomic_DNA"/>
</dbReference>
<dbReference type="InterPro" id="IPR029044">
    <property type="entry name" value="Nucleotide-diphossugar_trans"/>
</dbReference>
<organism evidence="1 2">
    <name type="scientific">Ectorhizobium quercum</name>
    <dbReference type="NCBI Taxonomy" id="2965071"/>
    <lineage>
        <taxon>Bacteria</taxon>
        <taxon>Pseudomonadati</taxon>
        <taxon>Pseudomonadota</taxon>
        <taxon>Alphaproteobacteria</taxon>
        <taxon>Hyphomicrobiales</taxon>
        <taxon>Rhizobiaceae</taxon>
        <taxon>Ectorhizobium</taxon>
    </lineage>
</organism>